<reference evidence="4" key="1">
    <citation type="journal article" date="2019" name="Int. J. Syst. Evol. Microbiol.">
        <title>The Global Catalogue of Microorganisms (GCM) 10K type strain sequencing project: providing services to taxonomists for standard genome sequencing and annotation.</title>
        <authorList>
            <consortium name="The Broad Institute Genomics Platform"/>
            <consortium name="The Broad Institute Genome Sequencing Center for Infectious Disease"/>
            <person name="Wu L."/>
            <person name="Ma J."/>
        </authorList>
    </citation>
    <scope>NUCLEOTIDE SEQUENCE [LARGE SCALE GENOMIC DNA]</scope>
    <source>
        <strain evidence="4">NBRC 108894</strain>
    </source>
</reference>
<name>A0ABQ6K5Q4_9MICO</name>
<feature type="compositionally biased region" description="Low complexity" evidence="1">
    <location>
        <begin position="189"/>
        <end position="210"/>
    </location>
</feature>
<keyword evidence="2" id="KW-0812">Transmembrane</keyword>
<dbReference type="Proteomes" id="UP001157034">
    <property type="component" value="Unassembled WGS sequence"/>
</dbReference>
<evidence type="ECO:0008006" key="5">
    <source>
        <dbReference type="Google" id="ProtNLM"/>
    </source>
</evidence>
<gene>
    <name evidence="3" type="ORF">GCM10025881_27610</name>
</gene>
<feature type="region of interest" description="Disordered" evidence="1">
    <location>
        <begin position="264"/>
        <end position="285"/>
    </location>
</feature>
<feature type="region of interest" description="Disordered" evidence="1">
    <location>
        <begin position="184"/>
        <end position="210"/>
    </location>
</feature>
<feature type="transmembrane region" description="Helical" evidence="2">
    <location>
        <begin position="154"/>
        <end position="173"/>
    </location>
</feature>
<keyword evidence="2" id="KW-1133">Transmembrane helix</keyword>
<evidence type="ECO:0000256" key="1">
    <source>
        <dbReference type="SAM" id="MobiDB-lite"/>
    </source>
</evidence>
<feature type="transmembrane region" description="Helical" evidence="2">
    <location>
        <begin position="127"/>
        <end position="148"/>
    </location>
</feature>
<feature type="transmembrane region" description="Helical" evidence="2">
    <location>
        <begin position="6"/>
        <end position="28"/>
    </location>
</feature>
<keyword evidence="4" id="KW-1185">Reference proteome</keyword>
<evidence type="ECO:0000256" key="2">
    <source>
        <dbReference type="SAM" id="Phobius"/>
    </source>
</evidence>
<keyword evidence="2" id="KW-0472">Membrane</keyword>
<evidence type="ECO:0000313" key="4">
    <source>
        <dbReference type="Proteomes" id="UP001157034"/>
    </source>
</evidence>
<proteinExistence type="predicted"/>
<comment type="caution">
    <text evidence="3">The sequence shown here is derived from an EMBL/GenBank/DDBJ whole genome shotgun (WGS) entry which is preliminary data.</text>
</comment>
<accession>A0ABQ6K5Q4</accession>
<sequence length="317" mass="33965">MEATGIGTAIMLALAAGLWFLYLVPTWLRRREYLATERTATRLQQTLRVMAETAEVPEPVRVEATVREAAKQERVLQAQERAERRRLAEQLRRDEVAERALDRSDLRTARVASGPELRRRRMRRTRVLASMLMVAATVVGAAQVVLIATTGAVTGSWVVLVAAAAGACAAVGVQRRLDALTAPRATGRPASPAASVPAEAPAAAADAPRAWTPVPLPRPRYLEHPVASPTAPRIDAAALLRAAAAEAERARRAAHDEPEVVPFRPRATPASAATSTVSAGGARPGASSRFARMGLLDPADTAATDLDEVLRRRRWAG</sequence>
<organism evidence="3 4">
    <name type="scientific">Pseudolysinimonas kribbensis</name>
    <dbReference type="NCBI Taxonomy" id="433641"/>
    <lineage>
        <taxon>Bacteria</taxon>
        <taxon>Bacillati</taxon>
        <taxon>Actinomycetota</taxon>
        <taxon>Actinomycetes</taxon>
        <taxon>Micrococcales</taxon>
        <taxon>Microbacteriaceae</taxon>
        <taxon>Pseudolysinimonas</taxon>
    </lineage>
</organism>
<protein>
    <recommendedName>
        <fullName evidence="5">Large exoprotein</fullName>
    </recommendedName>
</protein>
<dbReference type="EMBL" id="BSVB01000001">
    <property type="protein sequence ID" value="GMA95937.1"/>
    <property type="molecule type" value="Genomic_DNA"/>
</dbReference>
<feature type="compositionally biased region" description="Low complexity" evidence="1">
    <location>
        <begin position="264"/>
        <end position="281"/>
    </location>
</feature>
<dbReference type="RefSeq" id="WP_284254613.1">
    <property type="nucleotide sequence ID" value="NZ_BAAAQO010000004.1"/>
</dbReference>
<evidence type="ECO:0000313" key="3">
    <source>
        <dbReference type="EMBL" id="GMA95937.1"/>
    </source>
</evidence>